<evidence type="ECO:0000313" key="2">
    <source>
        <dbReference type="Proteomes" id="UP001066276"/>
    </source>
</evidence>
<name>A0AAV7RGJ8_PLEWA</name>
<keyword evidence="2" id="KW-1185">Reference proteome</keyword>
<proteinExistence type="predicted"/>
<comment type="caution">
    <text evidence="1">The sequence shown here is derived from an EMBL/GenBank/DDBJ whole genome shotgun (WGS) entry which is preliminary data.</text>
</comment>
<dbReference type="AlphaFoldDB" id="A0AAV7RGJ8"/>
<dbReference type="Gene3D" id="1.20.5.340">
    <property type="match status" value="1"/>
</dbReference>
<evidence type="ECO:0000313" key="1">
    <source>
        <dbReference type="EMBL" id="KAJ1150892.1"/>
    </source>
</evidence>
<dbReference type="Proteomes" id="UP001066276">
    <property type="component" value="Chromosome 5"/>
</dbReference>
<gene>
    <name evidence="1" type="ORF">NDU88_003679</name>
</gene>
<reference evidence="1" key="1">
    <citation type="journal article" date="2022" name="bioRxiv">
        <title>Sequencing and chromosome-scale assembly of the giantPleurodeles waltlgenome.</title>
        <authorList>
            <person name="Brown T."/>
            <person name="Elewa A."/>
            <person name="Iarovenko S."/>
            <person name="Subramanian E."/>
            <person name="Araus A.J."/>
            <person name="Petzold A."/>
            <person name="Susuki M."/>
            <person name="Suzuki K.-i.T."/>
            <person name="Hayashi T."/>
            <person name="Toyoda A."/>
            <person name="Oliveira C."/>
            <person name="Osipova E."/>
            <person name="Leigh N.D."/>
            <person name="Simon A."/>
            <person name="Yun M.H."/>
        </authorList>
    </citation>
    <scope>NUCLEOTIDE SEQUENCE</scope>
    <source>
        <strain evidence="1">20211129_DDA</strain>
        <tissue evidence="1">Liver</tissue>
    </source>
</reference>
<protein>
    <submittedName>
        <fullName evidence="1">Uncharacterized protein</fullName>
    </submittedName>
</protein>
<organism evidence="1 2">
    <name type="scientific">Pleurodeles waltl</name>
    <name type="common">Iberian ribbed newt</name>
    <dbReference type="NCBI Taxonomy" id="8319"/>
    <lineage>
        <taxon>Eukaryota</taxon>
        <taxon>Metazoa</taxon>
        <taxon>Chordata</taxon>
        <taxon>Craniata</taxon>
        <taxon>Vertebrata</taxon>
        <taxon>Euteleostomi</taxon>
        <taxon>Amphibia</taxon>
        <taxon>Batrachia</taxon>
        <taxon>Caudata</taxon>
        <taxon>Salamandroidea</taxon>
        <taxon>Salamandridae</taxon>
        <taxon>Pleurodelinae</taxon>
        <taxon>Pleurodeles</taxon>
    </lineage>
</organism>
<accession>A0AAV7RGJ8</accession>
<sequence>MPSRKSSGKHSCQLLFSEAVGQPKIMVSQMAPPSPAPLPADYHSTEATDRILQEIAAVGNRLEAMDAKISGLTVASTSIWADIAGFQEDVTDLDRHLMTVEGHVAALPNQETELRLLRAKVTDLEDRSR</sequence>
<dbReference type="EMBL" id="JANPWB010000009">
    <property type="protein sequence ID" value="KAJ1150892.1"/>
    <property type="molecule type" value="Genomic_DNA"/>
</dbReference>